<accession>A0ACA9L5L5</accession>
<reference evidence="1" key="1">
    <citation type="submission" date="2021-06" db="EMBL/GenBank/DDBJ databases">
        <authorList>
            <person name="Kallberg Y."/>
            <person name="Tangrot J."/>
            <person name="Rosling A."/>
        </authorList>
    </citation>
    <scope>NUCLEOTIDE SEQUENCE</scope>
    <source>
        <strain evidence="1">AU212A</strain>
    </source>
</reference>
<protein>
    <submittedName>
        <fullName evidence="1">7600_t:CDS:1</fullName>
    </submittedName>
</protein>
<evidence type="ECO:0000313" key="1">
    <source>
        <dbReference type="EMBL" id="CAG8510393.1"/>
    </source>
</evidence>
<feature type="non-terminal residue" evidence="1">
    <location>
        <position position="231"/>
    </location>
</feature>
<keyword evidence="2" id="KW-1185">Reference proteome</keyword>
<comment type="caution">
    <text evidence="1">The sequence shown here is derived from an EMBL/GenBank/DDBJ whole genome shotgun (WGS) entry which is preliminary data.</text>
</comment>
<gene>
    <name evidence="1" type="ORF">SCALOS_LOCUS3632</name>
</gene>
<organism evidence="1 2">
    <name type="scientific">Scutellospora calospora</name>
    <dbReference type="NCBI Taxonomy" id="85575"/>
    <lineage>
        <taxon>Eukaryota</taxon>
        <taxon>Fungi</taxon>
        <taxon>Fungi incertae sedis</taxon>
        <taxon>Mucoromycota</taxon>
        <taxon>Glomeromycotina</taxon>
        <taxon>Glomeromycetes</taxon>
        <taxon>Diversisporales</taxon>
        <taxon>Gigasporaceae</taxon>
        <taxon>Scutellospora</taxon>
    </lineage>
</organism>
<sequence>MIISMIIEAVVLRLNGETAQNLSNLNQYHQNPPKNFSYMNYTYANYLAQYNSIIDGNIWFMVFEAFLTALCVSSNTIEIMSIGIINICLLLFSCIQVFQSFKWIKRINFQIQLDSAEIANFPTSQGQLQQSVVYAELVQLAFLTFFAAASIFFGYKLYGQFGWKIYKKIVFQSVCIAIVIPTLGIGLWGVRSENKPAMFVYATLSIATVVNFLYILATFIIKRDESLLTFL</sequence>
<dbReference type="Proteomes" id="UP000789860">
    <property type="component" value="Unassembled WGS sequence"/>
</dbReference>
<evidence type="ECO:0000313" key="2">
    <source>
        <dbReference type="Proteomes" id="UP000789860"/>
    </source>
</evidence>
<dbReference type="EMBL" id="CAJVPM010004197">
    <property type="protein sequence ID" value="CAG8510393.1"/>
    <property type="molecule type" value="Genomic_DNA"/>
</dbReference>
<name>A0ACA9L5L5_9GLOM</name>
<proteinExistence type="predicted"/>